<organism evidence="12 13">
    <name type="scientific">Candidatus Wallbacteria bacterium GWC2_49_35</name>
    <dbReference type="NCBI Taxonomy" id="1817813"/>
    <lineage>
        <taxon>Bacteria</taxon>
        <taxon>Candidatus Walliibacteriota</taxon>
    </lineage>
</organism>
<feature type="binding site" evidence="8">
    <location>
        <position position="197"/>
    </location>
    <ligand>
        <name>ATP</name>
        <dbReference type="ChEBI" id="CHEBI:30616"/>
    </ligand>
</feature>
<dbReference type="PANTHER" id="PTHR23090:SF9">
    <property type="entry name" value="GLUTAMINE-DEPENDENT NAD(+) SYNTHETASE"/>
    <property type="match status" value="1"/>
</dbReference>
<comment type="function">
    <text evidence="8">Catalyzes the ATP-dependent amidation of deamido-NAD to form NAD. Uses ammonia as a nitrogen source.</text>
</comment>
<keyword evidence="6 8" id="KW-0460">Magnesium</keyword>
<evidence type="ECO:0000313" key="13">
    <source>
        <dbReference type="Proteomes" id="UP000178735"/>
    </source>
</evidence>
<dbReference type="EMBL" id="MGFH01000072">
    <property type="protein sequence ID" value="OGM06256.1"/>
    <property type="molecule type" value="Genomic_DNA"/>
</dbReference>
<evidence type="ECO:0000256" key="2">
    <source>
        <dbReference type="ARBA" id="ARBA00022598"/>
    </source>
</evidence>
<feature type="binding site" evidence="8">
    <location>
        <position position="173"/>
    </location>
    <ligand>
        <name>Mg(2+)</name>
        <dbReference type="ChEBI" id="CHEBI:18420"/>
    </ligand>
</feature>
<evidence type="ECO:0000256" key="9">
    <source>
        <dbReference type="RuleBase" id="RU003811"/>
    </source>
</evidence>
<keyword evidence="4 8" id="KW-0547">Nucleotide-binding</keyword>
<comment type="pathway">
    <text evidence="8">Cofactor biosynthesis; NAD(+) biosynthesis; NAD(+) from deamido-NAD(+) (ammonia route): step 1/1.</text>
</comment>
<evidence type="ECO:0000256" key="4">
    <source>
        <dbReference type="ARBA" id="ARBA00022741"/>
    </source>
</evidence>
<accession>A0A1F7WTX8</accession>
<comment type="subunit">
    <text evidence="8">Homodimer.</text>
</comment>
<dbReference type="GO" id="GO:0005524">
    <property type="term" value="F:ATP binding"/>
    <property type="evidence" value="ECO:0007669"/>
    <property type="project" value="UniProtKB-UniRule"/>
</dbReference>
<dbReference type="InterPro" id="IPR003694">
    <property type="entry name" value="NAD_synthase"/>
</dbReference>
<dbReference type="GO" id="GO:0005737">
    <property type="term" value="C:cytoplasm"/>
    <property type="evidence" value="ECO:0007669"/>
    <property type="project" value="InterPro"/>
</dbReference>
<evidence type="ECO:0000256" key="7">
    <source>
        <dbReference type="ARBA" id="ARBA00023027"/>
    </source>
</evidence>
<dbReference type="EC" id="6.3.1.5" evidence="8 10"/>
<evidence type="ECO:0000256" key="1">
    <source>
        <dbReference type="ARBA" id="ARBA00005859"/>
    </source>
</evidence>
<feature type="binding site" evidence="8">
    <location>
        <position position="47"/>
    </location>
    <ligand>
        <name>Mg(2+)</name>
        <dbReference type="ChEBI" id="CHEBI:18420"/>
    </ligand>
</feature>
<evidence type="ECO:0000256" key="6">
    <source>
        <dbReference type="ARBA" id="ARBA00022842"/>
    </source>
</evidence>
<feature type="binding site" description="in other chain" evidence="8">
    <location>
        <position position="148"/>
    </location>
    <ligand>
        <name>deamido-NAD(+)</name>
        <dbReference type="ChEBI" id="CHEBI:58437"/>
        <note>ligand shared between two neighboring subunits</note>
    </ligand>
</feature>
<dbReference type="AlphaFoldDB" id="A0A1F7WTX8"/>
<keyword evidence="5 8" id="KW-0067">ATP-binding</keyword>
<dbReference type="GO" id="GO:0009435">
    <property type="term" value="P:NAD+ biosynthetic process"/>
    <property type="evidence" value="ECO:0007669"/>
    <property type="project" value="UniProtKB-UniRule"/>
</dbReference>
<evidence type="ECO:0000259" key="11">
    <source>
        <dbReference type="Pfam" id="PF02540"/>
    </source>
</evidence>
<name>A0A1F7WTX8_9BACT</name>
<dbReference type="InterPro" id="IPR022926">
    <property type="entry name" value="NH(3)-dep_NAD(+)_synth"/>
</dbReference>
<dbReference type="SUPFAM" id="SSF52402">
    <property type="entry name" value="Adenine nucleotide alpha hydrolases-like"/>
    <property type="match status" value="1"/>
</dbReference>
<proteinExistence type="inferred from homology"/>
<dbReference type="Proteomes" id="UP000178735">
    <property type="component" value="Unassembled WGS sequence"/>
</dbReference>
<dbReference type="HAMAP" id="MF_00193">
    <property type="entry name" value="NadE_ammonia_dep"/>
    <property type="match status" value="1"/>
</dbReference>
<feature type="binding site" evidence="8">
    <location>
        <position position="168"/>
    </location>
    <ligand>
        <name>ATP</name>
        <dbReference type="ChEBI" id="CHEBI:30616"/>
    </ligand>
</feature>
<keyword evidence="2 8" id="KW-0436">Ligase</keyword>
<dbReference type="NCBIfam" id="NF010587">
    <property type="entry name" value="PRK13980.1"/>
    <property type="match status" value="1"/>
</dbReference>
<evidence type="ECO:0000313" key="12">
    <source>
        <dbReference type="EMBL" id="OGM06256.1"/>
    </source>
</evidence>
<dbReference type="InterPro" id="IPR022310">
    <property type="entry name" value="NAD/GMP_synthase"/>
</dbReference>
<dbReference type="GO" id="GO:0046872">
    <property type="term" value="F:metal ion binding"/>
    <property type="evidence" value="ECO:0007669"/>
    <property type="project" value="UniProtKB-KW"/>
</dbReference>
<comment type="caution">
    <text evidence="12">The sequence shown here is derived from an EMBL/GenBank/DDBJ whole genome shotgun (WGS) entry which is preliminary data.</text>
</comment>
<comment type="caution">
    <text evidence="8">Lacks conserved residue(s) required for the propagation of feature annotation.</text>
</comment>
<sequence>MKTPAQGLKILDIDCKLVTELVTRFIKNEVTKTGMNKAILGLSGGIDSALVAFLCKEALGADNVCGVRLPYKSSSPESLSHAELVAKKAGIEMLTYDITAAADGFASAEFVFDTACAKFKPEGAAASAKSFKMGATLTHHHLGNVLARARMNTLYHLSALSKSMVTGTSNKTELLLGYGTLWGDLAYGINPVGDLYKYQVRQLARYHGVPEEIIVKKPSADLFPGQTDEGDLGYSYEELDYALFRLVDARENPKILAESGEVKPELINFCLKKIMSMQFKRQMPHIAMVSFRTINQSFNYPRDWAM</sequence>
<dbReference type="InterPro" id="IPR014729">
    <property type="entry name" value="Rossmann-like_a/b/a_fold"/>
</dbReference>
<dbReference type="GO" id="GO:0003952">
    <property type="term" value="F:NAD+ synthase (glutamine-hydrolyzing) activity"/>
    <property type="evidence" value="ECO:0007669"/>
    <property type="project" value="InterPro"/>
</dbReference>
<dbReference type="STRING" id="1817813.A2008_11540"/>
<comment type="similarity">
    <text evidence="1 8 9">Belongs to the NAD synthetase family.</text>
</comment>
<gene>
    <name evidence="8" type="primary">nadE</name>
    <name evidence="12" type="ORF">A2008_11540</name>
</gene>
<evidence type="ECO:0000256" key="8">
    <source>
        <dbReference type="HAMAP-Rule" id="MF_00193"/>
    </source>
</evidence>
<evidence type="ECO:0000256" key="10">
    <source>
        <dbReference type="RuleBase" id="RU003812"/>
    </source>
</evidence>
<dbReference type="GO" id="GO:0008795">
    <property type="term" value="F:NAD+ synthase activity"/>
    <property type="evidence" value="ECO:0007669"/>
    <property type="project" value="UniProtKB-UniRule"/>
</dbReference>
<evidence type="ECO:0000256" key="5">
    <source>
        <dbReference type="ARBA" id="ARBA00022840"/>
    </source>
</evidence>
<feature type="domain" description="NAD/GMP synthase" evidence="11">
    <location>
        <begin position="22"/>
        <end position="284"/>
    </location>
</feature>
<comment type="catalytic activity">
    <reaction evidence="8 10">
        <text>deamido-NAD(+) + NH4(+) + ATP = AMP + diphosphate + NAD(+) + H(+)</text>
        <dbReference type="Rhea" id="RHEA:21188"/>
        <dbReference type="ChEBI" id="CHEBI:15378"/>
        <dbReference type="ChEBI" id="CHEBI:28938"/>
        <dbReference type="ChEBI" id="CHEBI:30616"/>
        <dbReference type="ChEBI" id="CHEBI:33019"/>
        <dbReference type="ChEBI" id="CHEBI:57540"/>
        <dbReference type="ChEBI" id="CHEBI:58437"/>
        <dbReference type="ChEBI" id="CHEBI:456215"/>
        <dbReference type="EC" id="6.3.1.5"/>
    </reaction>
</comment>
<evidence type="ECO:0000256" key="3">
    <source>
        <dbReference type="ARBA" id="ARBA00022723"/>
    </source>
</evidence>
<dbReference type="UniPathway" id="UPA00253">
    <property type="reaction ID" value="UER00333"/>
</dbReference>
<keyword evidence="3 8" id="KW-0479">Metal-binding</keyword>
<dbReference type="PANTHER" id="PTHR23090">
    <property type="entry name" value="NH 3 /GLUTAMINE-DEPENDENT NAD + SYNTHETASE"/>
    <property type="match status" value="1"/>
</dbReference>
<keyword evidence="7 8" id="KW-0520">NAD</keyword>
<feature type="binding site" evidence="8">
    <location>
        <position position="219"/>
    </location>
    <ligand>
        <name>ATP</name>
        <dbReference type="ChEBI" id="CHEBI:30616"/>
    </ligand>
</feature>
<dbReference type="Gene3D" id="3.40.50.620">
    <property type="entry name" value="HUPs"/>
    <property type="match status" value="1"/>
</dbReference>
<protein>
    <recommendedName>
        <fullName evidence="8 10">NH(3)-dependent NAD(+) synthetase</fullName>
        <ecNumber evidence="8 10">6.3.1.5</ecNumber>
    </recommendedName>
</protein>
<dbReference type="NCBIfam" id="TIGR00552">
    <property type="entry name" value="nadE"/>
    <property type="match status" value="2"/>
</dbReference>
<dbReference type="GO" id="GO:0004359">
    <property type="term" value="F:glutaminase activity"/>
    <property type="evidence" value="ECO:0007669"/>
    <property type="project" value="InterPro"/>
</dbReference>
<feature type="binding site" evidence="8">
    <location>
        <begin position="41"/>
        <end position="48"/>
    </location>
    <ligand>
        <name>ATP</name>
        <dbReference type="ChEBI" id="CHEBI:30616"/>
    </ligand>
</feature>
<reference evidence="12 13" key="1">
    <citation type="journal article" date="2016" name="Nat. Commun.">
        <title>Thousands of microbial genomes shed light on interconnected biogeochemical processes in an aquifer system.</title>
        <authorList>
            <person name="Anantharaman K."/>
            <person name="Brown C.T."/>
            <person name="Hug L.A."/>
            <person name="Sharon I."/>
            <person name="Castelle C.J."/>
            <person name="Probst A.J."/>
            <person name="Thomas B.C."/>
            <person name="Singh A."/>
            <person name="Wilkins M.J."/>
            <person name="Karaoz U."/>
            <person name="Brodie E.L."/>
            <person name="Williams K.H."/>
            <person name="Hubbard S.S."/>
            <person name="Banfield J.F."/>
        </authorList>
    </citation>
    <scope>NUCLEOTIDE SEQUENCE [LARGE SCALE GENOMIC DNA]</scope>
</reference>
<dbReference type="Pfam" id="PF02540">
    <property type="entry name" value="NAD_synthase"/>
    <property type="match status" value="1"/>
</dbReference>
<dbReference type="CDD" id="cd00553">
    <property type="entry name" value="NAD_synthase"/>
    <property type="match status" value="1"/>
</dbReference>